<comment type="caution">
    <text evidence="2">The sequence shown here is derived from an EMBL/GenBank/DDBJ whole genome shotgun (WGS) entry which is preliminary data.</text>
</comment>
<keyword evidence="1" id="KW-0732">Signal</keyword>
<reference evidence="2 3" key="1">
    <citation type="submission" date="2024-02" db="EMBL/GenBank/DDBJ databases">
        <authorList>
            <person name="Chen Y."/>
            <person name="Shah S."/>
            <person name="Dougan E. K."/>
            <person name="Thang M."/>
            <person name="Chan C."/>
        </authorList>
    </citation>
    <scope>NUCLEOTIDE SEQUENCE [LARGE SCALE GENOMIC DNA]</scope>
</reference>
<proteinExistence type="predicted"/>
<dbReference type="EMBL" id="CAXAMM010016441">
    <property type="protein sequence ID" value="CAK9038831.1"/>
    <property type="molecule type" value="Genomic_DNA"/>
</dbReference>
<feature type="non-terminal residue" evidence="2">
    <location>
        <position position="874"/>
    </location>
</feature>
<feature type="chain" id="PRO_5046295329" evidence="1">
    <location>
        <begin position="25"/>
        <end position="874"/>
    </location>
</feature>
<evidence type="ECO:0000256" key="1">
    <source>
        <dbReference type="SAM" id="SignalP"/>
    </source>
</evidence>
<feature type="signal peptide" evidence="1">
    <location>
        <begin position="1"/>
        <end position="24"/>
    </location>
</feature>
<evidence type="ECO:0000313" key="2">
    <source>
        <dbReference type="EMBL" id="CAK9038831.1"/>
    </source>
</evidence>
<evidence type="ECO:0000313" key="3">
    <source>
        <dbReference type="Proteomes" id="UP001642464"/>
    </source>
</evidence>
<name>A0ABP0LI06_9DINO</name>
<sequence length="874" mass="94727">MVRWSARPAVAGLVLAAAAALGDAQSGTVVTSGRISLGVHESGRLLYQPSGGSLVGVKVDDLDLGIQDPVATLSALQEGWGVTANDQSDNLVSDLFTQFNGSPQSSYTSTAITSSSASEVTTVTSDDNIEVTHEFKPLAVNIQGWQRASMYQVHVTIKNLRTDVLKDVVYRRITDLDVGGTSPEHKIGRFGTFVNPTGPPITLVQGLKDVLGGGCSASPLSNSCSTVSTPVGGFTRFQESNGVGMDIALGNLDPGVPIKFTLVVGGAKFKCDNTYALNTVDAGIRMLAHNRFRDTIRTPIFRWVCTGGYRCNRCFLGCCGYRCLRKEYKLVGYRTRSVYRGRAYFWAALTDSAPSDEPIGDDILDTIDAGEGCDLKEFNSNFDSMTYINRLSDCTVCEGSAPQVFKDMWLDLLSLDPAPLKAQRLTFYTTDIVPVPCEDSWAYAVRSDGEVFRSPLLAVPGNDYMCIVDFFAVFDKPADYNDLFRIVYALADGIAVDNTEIWVDDADKEVVDHIVTLEELTEPTYFIKTFDVADKANAPNEYVATITLEEGLYSTFGDPAMPCSLPSQIDLLLSNNPGATDTDCKKTCQRTAGPTSSSPSTPSTATYTCELDIDDVGDCGKEYATAFDMAMEVDIPFDAAYFGDTLPSGDEKDWCFFEAFSRPVDACFVDDVPARPMLPDAKYTLLLSKGPESVEDTTENQGNELTQLIVTIDGPPDFEPCEGFTPTAQMILPIKVVGFDQQKIQDFLDDIEGDLAIPDLTYQKFEARIPVATVNGDTLELVEGSVDVGCTGTPTAASWTPPGSGLTEICFKMITTTCQPMNLNSDATKCEFNKVGYADIEVMTCCETAELKRTVVPDSPLFDANCPVPDDSVD</sequence>
<keyword evidence="3" id="KW-1185">Reference proteome</keyword>
<dbReference type="Proteomes" id="UP001642464">
    <property type="component" value="Unassembled WGS sequence"/>
</dbReference>
<gene>
    <name evidence="2" type="ORF">SCF082_LOCUS22787</name>
</gene>
<organism evidence="2 3">
    <name type="scientific">Durusdinium trenchii</name>
    <dbReference type="NCBI Taxonomy" id="1381693"/>
    <lineage>
        <taxon>Eukaryota</taxon>
        <taxon>Sar</taxon>
        <taxon>Alveolata</taxon>
        <taxon>Dinophyceae</taxon>
        <taxon>Suessiales</taxon>
        <taxon>Symbiodiniaceae</taxon>
        <taxon>Durusdinium</taxon>
    </lineage>
</organism>
<protein>
    <submittedName>
        <fullName evidence="2">PEP-CTERM domain-containing protein</fullName>
    </submittedName>
</protein>
<accession>A0ABP0LI06</accession>